<dbReference type="FunFam" id="3.40.630.30:FF:000046">
    <property type="entry name" value="Dopamine N-acetyltransferase"/>
    <property type="match status" value="1"/>
</dbReference>
<proteinExistence type="inferred from homology"/>
<evidence type="ECO:0000259" key="14">
    <source>
        <dbReference type="PROSITE" id="PS51186"/>
    </source>
</evidence>
<dbReference type="PANTHER" id="PTHR20905:SF1">
    <property type="entry name" value="AT07410P-RELATED"/>
    <property type="match status" value="1"/>
</dbReference>
<dbReference type="EMBL" id="JARPUR010000001">
    <property type="protein sequence ID" value="KAK4886705.1"/>
    <property type="molecule type" value="Genomic_DNA"/>
</dbReference>
<keyword evidence="2" id="KW-0012">Acyltransferase</keyword>
<organism evidence="15 16">
    <name type="scientific">Aquatica leii</name>
    <dbReference type="NCBI Taxonomy" id="1421715"/>
    <lineage>
        <taxon>Eukaryota</taxon>
        <taxon>Metazoa</taxon>
        <taxon>Ecdysozoa</taxon>
        <taxon>Arthropoda</taxon>
        <taxon>Hexapoda</taxon>
        <taxon>Insecta</taxon>
        <taxon>Pterygota</taxon>
        <taxon>Neoptera</taxon>
        <taxon>Endopterygota</taxon>
        <taxon>Coleoptera</taxon>
        <taxon>Polyphaga</taxon>
        <taxon>Elateriformia</taxon>
        <taxon>Elateroidea</taxon>
        <taxon>Lampyridae</taxon>
        <taxon>Luciolinae</taxon>
        <taxon>Aquatica</taxon>
    </lineage>
</organism>
<dbReference type="EC" id="2.3.1.87" evidence="5"/>
<comment type="catalytic activity">
    <reaction evidence="7">
        <text>serotonin + octadecanoyl-CoA = N-octadecanoyl-serotonin + CoA + H(+)</text>
        <dbReference type="Rhea" id="RHEA:51400"/>
        <dbReference type="ChEBI" id="CHEBI:15378"/>
        <dbReference type="ChEBI" id="CHEBI:57287"/>
        <dbReference type="ChEBI" id="CHEBI:57394"/>
        <dbReference type="ChEBI" id="CHEBI:134065"/>
        <dbReference type="ChEBI" id="CHEBI:350546"/>
    </reaction>
    <physiologicalReaction direction="left-to-right" evidence="7">
        <dbReference type="Rhea" id="RHEA:51401"/>
    </physiologicalReaction>
</comment>
<evidence type="ECO:0000256" key="13">
    <source>
        <dbReference type="ARBA" id="ARBA00052491"/>
    </source>
</evidence>
<dbReference type="SUPFAM" id="SSF55729">
    <property type="entry name" value="Acyl-CoA N-acyltransferases (Nat)"/>
    <property type="match status" value="1"/>
</dbReference>
<evidence type="ECO:0000313" key="16">
    <source>
        <dbReference type="Proteomes" id="UP001353858"/>
    </source>
</evidence>
<evidence type="ECO:0000256" key="6">
    <source>
        <dbReference type="ARBA" id="ARBA00050189"/>
    </source>
</evidence>
<evidence type="ECO:0000256" key="4">
    <source>
        <dbReference type="ARBA" id="ARBA00038182"/>
    </source>
</evidence>
<dbReference type="Proteomes" id="UP001353858">
    <property type="component" value="Unassembled WGS sequence"/>
</dbReference>
<evidence type="ECO:0000256" key="2">
    <source>
        <dbReference type="ARBA" id="ARBA00023315"/>
    </source>
</evidence>
<name>A0AAN7PEA3_9COLE</name>
<comment type="catalytic activity">
    <reaction evidence="11">
        <text>serotonin + hexadecanoyl-CoA = N-hexadecanoyl-serotonin + CoA + H(+)</text>
        <dbReference type="Rhea" id="RHEA:51384"/>
        <dbReference type="ChEBI" id="CHEBI:15378"/>
        <dbReference type="ChEBI" id="CHEBI:57287"/>
        <dbReference type="ChEBI" id="CHEBI:57379"/>
        <dbReference type="ChEBI" id="CHEBI:134059"/>
        <dbReference type="ChEBI" id="CHEBI:350546"/>
    </reaction>
    <physiologicalReaction direction="left-to-right" evidence="11">
        <dbReference type="Rhea" id="RHEA:51385"/>
    </physiologicalReaction>
</comment>
<comment type="caution">
    <text evidence="15">The sequence shown here is derived from an EMBL/GenBank/DDBJ whole genome shotgun (WGS) entry which is preliminary data.</text>
</comment>
<dbReference type="CDD" id="cd04301">
    <property type="entry name" value="NAT_SF"/>
    <property type="match status" value="1"/>
</dbReference>
<dbReference type="GO" id="GO:0004059">
    <property type="term" value="F:aralkylamine N-acetyltransferase activity"/>
    <property type="evidence" value="ECO:0007669"/>
    <property type="project" value="UniProtKB-EC"/>
</dbReference>
<protein>
    <recommendedName>
        <fullName evidence="5">aralkylamine N-acetyltransferase</fullName>
        <ecNumber evidence="5">2.3.1.87</ecNumber>
    </recommendedName>
</protein>
<dbReference type="Gene3D" id="3.40.630.30">
    <property type="match status" value="1"/>
</dbReference>
<dbReference type="InterPro" id="IPR032071">
    <property type="entry name" value="DUF4806"/>
</dbReference>
<keyword evidence="1" id="KW-0808">Transferase</keyword>
<comment type="similarity">
    <text evidence="4">Belongs to the acetyltransferase family. AANAT subfamily.</text>
</comment>
<comment type="catalytic activity">
    <reaction evidence="9">
        <text>dopamine + acetyl-CoA = N-acetyldopamine + CoA + H(+)</text>
        <dbReference type="Rhea" id="RHEA:51388"/>
        <dbReference type="ChEBI" id="CHEBI:15378"/>
        <dbReference type="ChEBI" id="CHEBI:57287"/>
        <dbReference type="ChEBI" id="CHEBI:57288"/>
        <dbReference type="ChEBI" id="CHEBI:59905"/>
        <dbReference type="ChEBI" id="CHEBI:125678"/>
    </reaction>
    <physiologicalReaction direction="left-to-right" evidence="9">
        <dbReference type="Rhea" id="RHEA:51389"/>
    </physiologicalReaction>
</comment>
<evidence type="ECO:0000256" key="9">
    <source>
        <dbReference type="ARBA" id="ARBA00051711"/>
    </source>
</evidence>
<evidence type="ECO:0000256" key="1">
    <source>
        <dbReference type="ARBA" id="ARBA00022679"/>
    </source>
</evidence>
<evidence type="ECO:0000256" key="7">
    <source>
        <dbReference type="ARBA" id="ARBA00050849"/>
    </source>
</evidence>
<evidence type="ECO:0000256" key="11">
    <source>
        <dbReference type="ARBA" id="ARBA00052178"/>
    </source>
</evidence>
<evidence type="ECO:0000313" key="15">
    <source>
        <dbReference type="EMBL" id="KAK4886705.1"/>
    </source>
</evidence>
<evidence type="ECO:0000256" key="10">
    <source>
        <dbReference type="ARBA" id="ARBA00051823"/>
    </source>
</evidence>
<feature type="domain" description="N-acetyltransferase" evidence="14">
    <location>
        <begin position="234"/>
        <end position="439"/>
    </location>
</feature>
<comment type="catalytic activity">
    <reaction evidence="12">
        <text>dopamine + hexadecanoyl-CoA = N-hexadecanoyl-dopamine + CoA + H(+)</text>
        <dbReference type="Rhea" id="RHEA:51376"/>
        <dbReference type="ChEBI" id="CHEBI:15378"/>
        <dbReference type="ChEBI" id="CHEBI:57287"/>
        <dbReference type="ChEBI" id="CHEBI:57379"/>
        <dbReference type="ChEBI" id="CHEBI:59905"/>
        <dbReference type="ChEBI" id="CHEBI:134058"/>
    </reaction>
    <physiologicalReaction direction="left-to-right" evidence="12">
        <dbReference type="Rhea" id="RHEA:51377"/>
    </physiologicalReaction>
</comment>
<evidence type="ECO:0000256" key="8">
    <source>
        <dbReference type="ARBA" id="ARBA00051284"/>
    </source>
</evidence>
<reference evidence="16" key="1">
    <citation type="submission" date="2023-01" db="EMBL/GenBank/DDBJ databases">
        <title>Key to firefly adult light organ development and bioluminescence: homeobox transcription factors regulate luciferase expression and transportation to peroxisome.</title>
        <authorList>
            <person name="Fu X."/>
        </authorList>
    </citation>
    <scope>NUCLEOTIDE SEQUENCE [LARGE SCALE GENOMIC DNA]</scope>
</reference>
<dbReference type="InterPro" id="IPR000182">
    <property type="entry name" value="GNAT_dom"/>
</dbReference>
<dbReference type="PROSITE" id="PS51186">
    <property type="entry name" value="GNAT"/>
    <property type="match status" value="1"/>
</dbReference>
<comment type="catalytic activity">
    <reaction evidence="6">
        <text>dopamine + (9Z)-octadecenoyl-CoA = N-(9Z-octadecanoyl)-dopamine + CoA + H(+)</text>
        <dbReference type="Rhea" id="RHEA:51380"/>
        <dbReference type="ChEBI" id="CHEBI:15378"/>
        <dbReference type="ChEBI" id="CHEBI:31883"/>
        <dbReference type="ChEBI" id="CHEBI:57287"/>
        <dbReference type="ChEBI" id="CHEBI:57387"/>
        <dbReference type="ChEBI" id="CHEBI:59905"/>
    </reaction>
    <physiologicalReaction direction="left-to-right" evidence="6">
        <dbReference type="Rhea" id="RHEA:51381"/>
    </physiologicalReaction>
</comment>
<dbReference type="PANTHER" id="PTHR20905">
    <property type="entry name" value="N-ACETYLTRANSFERASE-RELATED"/>
    <property type="match status" value="1"/>
</dbReference>
<evidence type="ECO:0000256" key="5">
    <source>
        <dbReference type="ARBA" id="ARBA00039114"/>
    </source>
</evidence>
<dbReference type="Pfam" id="PF00583">
    <property type="entry name" value="Acetyltransf_1"/>
    <property type="match status" value="1"/>
</dbReference>
<comment type="catalytic activity">
    <reaction evidence="8">
        <text>serotonin + (5Z,8Z,11Z,14Z)-eicosatetraenoyl-CoA = N-[(5Z,8Z,11Z,14Z)-eicosatetraenoyl]-serotonin + CoA + H(+)</text>
        <dbReference type="Rhea" id="RHEA:51396"/>
        <dbReference type="ChEBI" id="CHEBI:15378"/>
        <dbReference type="ChEBI" id="CHEBI:57287"/>
        <dbReference type="ChEBI" id="CHEBI:57368"/>
        <dbReference type="ChEBI" id="CHEBI:132255"/>
        <dbReference type="ChEBI" id="CHEBI:350546"/>
    </reaction>
    <physiologicalReaction direction="left-to-right" evidence="8">
        <dbReference type="Rhea" id="RHEA:51397"/>
    </physiologicalReaction>
</comment>
<dbReference type="InterPro" id="IPR016181">
    <property type="entry name" value="Acyl_CoA_acyltransferase"/>
</dbReference>
<evidence type="ECO:0000256" key="12">
    <source>
        <dbReference type="ARBA" id="ARBA00052335"/>
    </source>
</evidence>
<gene>
    <name evidence="15" type="ORF">RN001_002976</name>
</gene>
<comment type="pathway">
    <text evidence="3">Aromatic compound metabolism; melatonin biosynthesis; melatonin from serotonin: step 1/2.</text>
</comment>
<dbReference type="Pfam" id="PF16064">
    <property type="entry name" value="DUF4806"/>
    <property type="match status" value="1"/>
</dbReference>
<keyword evidence="16" id="KW-1185">Reference proteome</keyword>
<comment type="catalytic activity">
    <reaction evidence="10">
        <text>serotonin + (9Z)-octadecenoyl-CoA = N-(9Z-octadecenoyl)-serotonin + CoA + H(+)</text>
        <dbReference type="Rhea" id="RHEA:51392"/>
        <dbReference type="ChEBI" id="CHEBI:15378"/>
        <dbReference type="ChEBI" id="CHEBI:57287"/>
        <dbReference type="ChEBI" id="CHEBI:57387"/>
        <dbReference type="ChEBI" id="CHEBI:134064"/>
        <dbReference type="ChEBI" id="CHEBI:350546"/>
    </reaction>
    <physiologicalReaction direction="left-to-right" evidence="10">
        <dbReference type="Rhea" id="RHEA:51393"/>
    </physiologicalReaction>
</comment>
<comment type="catalytic activity">
    <reaction evidence="13">
        <text>serotonin + acetyl-CoA = N-acetylserotonin + CoA + H(+)</text>
        <dbReference type="Rhea" id="RHEA:25217"/>
        <dbReference type="ChEBI" id="CHEBI:15378"/>
        <dbReference type="ChEBI" id="CHEBI:17697"/>
        <dbReference type="ChEBI" id="CHEBI:57287"/>
        <dbReference type="ChEBI" id="CHEBI:57288"/>
        <dbReference type="ChEBI" id="CHEBI:350546"/>
        <dbReference type="EC" id="2.3.1.87"/>
    </reaction>
    <physiologicalReaction direction="left-to-right" evidence="13">
        <dbReference type="Rhea" id="RHEA:25218"/>
    </physiologicalReaction>
</comment>
<evidence type="ECO:0000256" key="3">
    <source>
        <dbReference type="ARBA" id="ARBA00037926"/>
    </source>
</evidence>
<accession>A0AAN7PEA3</accession>
<sequence>MYLFFLDVLLLQPQPYDNVIIGKGNVPDFMASRQLIILQNIQQMLVELKIQNSSIQQRLHRIEDILVVHPEINTDKVDVFATLLPLKTLEDLKNFDTLLTTNTDNLVIAFNKKLTRIGAQDPKGNVQRIAAKVFSNELLVGCSWKRRSENFKLCNLKVMQLIRSVVMSSFQFYKEVSFEHDLAEWVCFAKQQIQRERLDLREILCFKKFEHHIVILILLGHFNITDAMETCKDFAVRLATKDDALQIDDHLKDYFYREEPINSSINLIDSIEMYNDLDDIKSVDDGVSFVAIDKYNQIIGVCLSRLRQRFEVVEDVKVNNPKLNMIFKLLDCVEAEADIFGKFPEVDVILSVNIISVSSKWRGRGVAQELLSETRKFAKQLGVHLIEVECTSYFSTRLMKKLGYKSIHAKKYADYVENGKPVFTPEDPHNEVNVMVLSL</sequence>
<dbReference type="AlphaFoldDB" id="A0AAN7PEA3"/>